<dbReference type="InterPro" id="IPR036163">
    <property type="entry name" value="HMA_dom_sf"/>
</dbReference>
<accession>A0ABT9S6Z8</accession>
<dbReference type="InterPro" id="IPR006121">
    <property type="entry name" value="HMA_dom"/>
</dbReference>
<reference evidence="3 4" key="1">
    <citation type="submission" date="2023-07" db="EMBL/GenBank/DDBJ databases">
        <title>Sorghum-associated microbial communities from plants grown in Nebraska, USA.</title>
        <authorList>
            <person name="Schachtman D."/>
        </authorList>
    </citation>
    <scope>NUCLEOTIDE SEQUENCE [LARGE SCALE GENOMIC DNA]</scope>
    <source>
        <strain evidence="3 4">DS1607</strain>
    </source>
</reference>
<evidence type="ECO:0000256" key="1">
    <source>
        <dbReference type="ARBA" id="ARBA00022723"/>
    </source>
</evidence>
<protein>
    <submittedName>
        <fullName evidence="3">Copper chaperone</fullName>
    </submittedName>
</protein>
<dbReference type="PROSITE" id="PS50846">
    <property type="entry name" value="HMA_2"/>
    <property type="match status" value="1"/>
</dbReference>
<keyword evidence="1" id="KW-0479">Metal-binding</keyword>
<dbReference type="CDD" id="cd00371">
    <property type="entry name" value="HMA"/>
    <property type="match status" value="1"/>
</dbReference>
<dbReference type="InterPro" id="IPR017969">
    <property type="entry name" value="Heavy-metal-associated_CS"/>
</dbReference>
<evidence type="ECO:0000259" key="2">
    <source>
        <dbReference type="PROSITE" id="PS50846"/>
    </source>
</evidence>
<proteinExistence type="predicted"/>
<dbReference type="RefSeq" id="WP_307689490.1">
    <property type="nucleotide sequence ID" value="NZ_JAUSRO010000005.1"/>
</dbReference>
<dbReference type="Proteomes" id="UP001226867">
    <property type="component" value="Unassembled WGS sequence"/>
</dbReference>
<organism evidence="3 4">
    <name type="scientific">Variovorax ginsengisoli</name>
    <dbReference type="NCBI Taxonomy" id="363844"/>
    <lineage>
        <taxon>Bacteria</taxon>
        <taxon>Pseudomonadati</taxon>
        <taxon>Pseudomonadota</taxon>
        <taxon>Betaproteobacteria</taxon>
        <taxon>Burkholderiales</taxon>
        <taxon>Comamonadaceae</taxon>
        <taxon>Variovorax</taxon>
    </lineage>
</organism>
<evidence type="ECO:0000313" key="3">
    <source>
        <dbReference type="EMBL" id="MDP9899674.1"/>
    </source>
</evidence>
<evidence type="ECO:0000313" key="4">
    <source>
        <dbReference type="Proteomes" id="UP001226867"/>
    </source>
</evidence>
<dbReference type="SUPFAM" id="SSF55008">
    <property type="entry name" value="HMA, heavy metal-associated domain"/>
    <property type="match status" value="1"/>
</dbReference>
<feature type="domain" description="HMA" evidence="2">
    <location>
        <begin position="1"/>
        <end position="64"/>
    </location>
</feature>
<keyword evidence="4" id="KW-1185">Reference proteome</keyword>
<name>A0ABT9S6Z8_9BURK</name>
<sequence length="64" mass="6692">MHQKFEVTGMSCGHCANAVTDAVQAVDPQAQVSVDLPTGTVDVQSTQPRHELIAAIVQAGYQAA</sequence>
<comment type="caution">
    <text evidence="3">The sequence shown here is derived from an EMBL/GenBank/DDBJ whole genome shotgun (WGS) entry which is preliminary data.</text>
</comment>
<dbReference type="EMBL" id="JAUSRO010000005">
    <property type="protein sequence ID" value="MDP9899674.1"/>
    <property type="molecule type" value="Genomic_DNA"/>
</dbReference>
<dbReference type="Gene3D" id="3.30.70.100">
    <property type="match status" value="1"/>
</dbReference>
<dbReference type="Pfam" id="PF00403">
    <property type="entry name" value="HMA"/>
    <property type="match status" value="1"/>
</dbReference>
<dbReference type="PROSITE" id="PS01047">
    <property type="entry name" value="HMA_1"/>
    <property type="match status" value="1"/>
</dbReference>
<gene>
    <name evidence="3" type="ORF">J2W36_001925</name>
</gene>